<evidence type="ECO:0000313" key="6">
    <source>
        <dbReference type="Proteomes" id="UP001151582"/>
    </source>
</evidence>
<evidence type="ECO:0000259" key="3">
    <source>
        <dbReference type="Pfam" id="PF17747"/>
    </source>
</evidence>
<comment type="caution">
    <text evidence="5">The sequence shown here is derived from an EMBL/GenBank/DDBJ whole genome shotgun (WGS) entry which is preliminary data.</text>
</comment>
<feature type="domain" description="Vacuolar import/degradation Vid27 C-terminal" evidence="2">
    <location>
        <begin position="432"/>
        <end position="773"/>
    </location>
</feature>
<feature type="compositionally biased region" description="Acidic residues" evidence="1">
    <location>
        <begin position="371"/>
        <end position="402"/>
    </location>
</feature>
<dbReference type="Pfam" id="PF17748">
    <property type="entry name" value="VID27_N"/>
    <property type="match status" value="1"/>
</dbReference>
<keyword evidence="5" id="KW-0489">Methyltransferase</keyword>
<dbReference type="GO" id="GO:0005737">
    <property type="term" value="C:cytoplasm"/>
    <property type="evidence" value="ECO:0007669"/>
    <property type="project" value="TreeGrafter"/>
</dbReference>
<evidence type="ECO:0000259" key="4">
    <source>
        <dbReference type="Pfam" id="PF17748"/>
    </source>
</evidence>
<feature type="region of interest" description="Disordered" evidence="1">
    <location>
        <begin position="167"/>
        <end position="220"/>
    </location>
</feature>
<dbReference type="InterPro" id="IPR040979">
    <property type="entry name" value="Vid27_N"/>
</dbReference>
<dbReference type="SUPFAM" id="SSF69322">
    <property type="entry name" value="Tricorn protease domain 2"/>
    <property type="match status" value="1"/>
</dbReference>
<dbReference type="EC" id="2.1.1.221" evidence="5"/>
<feature type="domain" description="Vid27 PH-like" evidence="3">
    <location>
        <begin position="227"/>
        <end position="331"/>
    </location>
</feature>
<keyword evidence="6" id="KW-1185">Reference proteome</keyword>
<organism evidence="5 6">
    <name type="scientific">Dimargaris verticillata</name>
    <dbReference type="NCBI Taxonomy" id="2761393"/>
    <lineage>
        <taxon>Eukaryota</taxon>
        <taxon>Fungi</taxon>
        <taxon>Fungi incertae sedis</taxon>
        <taxon>Zoopagomycota</taxon>
        <taxon>Kickxellomycotina</taxon>
        <taxon>Dimargaritomycetes</taxon>
        <taxon>Dimargaritales</taxon>
        <taxon>Dimargaritaceae</taxon>
        <taxon>Dimargaris</taxon>
    </lineage>
</organism>
<dbReference type="GO" id="GO:0005634">
    <property type="term" value="C:nucleus"/>
    <property type="evidence" value="ECO:0007669"/>
    <property type="project" value="TreeGrafter"/>
</dbReference>
<keyword evidence="5" id="KW-0808">Transferase</keyword>
<dbReference type="GO" id="GO:0032259">
    <property type="term" value="P:methylation"/>
    <property type="evidence" value="ECO:0007669"/>
    <property type="project" value="UniProtKB-KW"/>
</dbReference>
<dbReference type="OrthoDB" id="10251113at2759"/>
<feature type="compositionally biased region" description="Low complexity" evidence="1">
    <location>
        <begin position="193"/>
        <end position="209"/>
    </location>
</feature>
<dbReference type="PANTHER" id="PTHR31913:SF0">
    <property type="entry name" value="VACUOLAR IMPORT AND DEGRADATION PROTEIN 27"/>
    <property type="match status" value="1"/>
</dbReference>
<evidence type="ECO:0000313" key="5">
    <source>
        <dbReference type="EMBL" id="KAJ1978042.1"/>
    </source>
</evidence>
<dbReference type="EMBL" id="JANBQB010000303">
    <property type="protein sequence ID" value="KAJ1978042.1"/>
    <property type="molecule type" value="Genomic_DNA"/>
</dbReference>
<sequence length="792" mass="88292">MFSLKSLGEALFGGEKPVELLVVPTGRLYLARPRSAKGPRECLYKDAMLTVLRTSSAHQYQLVVTRAFDEGEEALEDESDELDDEKVWLIQPGLKFQRRSPTLPPTFVWVDPADDPEESYEFELPDDSGHMFKVVALAAKLEKTVQECLYEAIHQKPHDRASPNALQRLTQPQTPPPQPFTATPNTASPVGCTPLTPTPSSASGPTTRSQRSSPAGTAVSQPAATIVMELAAELYLFDPREEAFINQTEECTVALTKQGPFDHWLWIHENDKTLLTQPLNSDMNGVTNQETCSFIWCYYDDEDFVYTWSLKFDGPVALTRFNEAYTHCLYEVNHQMSYDKVKDADQTYLAQAQLEDIVMTDAFQLHREESASPEDVTDSASDSDDEYTSAADETDVTDESDAETDHSHTNIRGGHPASAQTTKSTTPNAKAKNSLLAVGYKHDRSFVVRGDKIGVFRHTEDDCLEFDTTINDVQRAPGQALDPSKVMLHQEDSSLLIMDKANRHHLYRMDLEYGKVVEDWQVHEDIPTATIAPSSKFAQMTGEQTLVGLSGNSLFRIDPRLKGEKLVNSEFKSYASRPQFSTVATTEKGHVVVGSEKGEIRMFSKLGTVAKTSLPAMGDPILGIDVSADGRYIVATCKNYLLLIHTALKGDAQGRTGFEKAIPRQERLPPVKLQLDPKHIAFMGTFVAFTPAHFNTGPGDREKKIVTSTGPYVISWNFRRVLQGHRYDYQIKKYADQVVADNFRFGQDRAIVVALPQDVTMVTKKQLGAPQKVLQTPVKKLQSRSNIVNSPY</sequence>
<evidence type="ECO:0000256" key="1">
    <source>
        <dbReference type="SAM" id="MobiDB-lite"/>
    </source>
</evidence>
<dbReference type="Pfam" id="PF17747">
    <property type="entry name" value="VID27_PH"/>
    <property type="match status" value="1"/>
</dbReference>
<dbReference type="Proteomes" id="UP001151582">
    <property type="component" value="Unassembled WGS sequence"/>
</dbReference>
<accession>A0A9W8ED85</accession>
<feature type="region of interest" description="Disordered" evidence="1">
    <location>
        <begin position="367"/>
        <end position="430"/>
    </location>
</feature>
<dbReference type="Pfam" id="PF08553">
    <property type="entry name" value="VID27"/>
    <property type="match status" value="1"/>
</dbReference>
<feature type="compositionally biased region" description="Polar residues" evidence="1">
    <location>
        <begin position="210"/>
        <end position="220"/>
    </location>
</feature>
<dbReference type="GO" id="GO:0052905">
    <property type="term" value="F:tRNA (guanosine(9)-N1)-methyltransferase activity"/>
    <property type="evidence" value="ECO:0007669"/>
    <property type="project" value="UniProtKB-EC"/>
</dbReference>
<name>A0A9W8ED85_9FUNG</name>
<protein>
    <submittedName>
        <fullName evidence="5">Vacuolar import and degradation protein 27</fullName>
        <ecNumber evidence="5">2.1.1.221</ecNumber>
    </submittedName>
</protein>
<gene>
    <name evidence="5" type="primary">vid27</name>
    <name evidence="5" type="ORF">H4R34_003354</name>
</gene>
<dbReference type="AlphaFoldDB" id="A0A9W8ED85"/>
<feature type="domain" description="Vid27 N-terminal" evidence="4">
    <location>
        <begin position="1"/>
        <end position="168"/>
    </location>
</feature>
<feature type="compositionally biased region" description="Polar residues" evidence="1">
    <location>
        <begin position="418"/>
        <end position="428"/>
    </location>
</feature>
<dbReference type="PANTHER" id="PTHR31913">
    <property type="entry name" value="VACUOLAR IMPORT AND DEGRADATION PROTEIN 27"/>
    <property type="match status" value="1"/>
</dbReference>
<dbReference type="InterPro" id="IPR040768">
    <property type="entry name" value="Vid27_PH"/>
</dbReference>
<evidence type="ECO:0000259" key="2">
    <source>
        <dbReference type="Pfam" id="PF08553"/>
    </source>
</evidence>
<reference evidence="5" key="1">
    <citation type="submission" date="2022-07" db="EMBL/GenBank/DDBJ databases">
        <title>Phylogenomic reconstructions and comparative analyses of Kickxellomycotina fungi.</title>
        <authorList>
            <person name="Reynolds N.K."/>
            <person name="Stajich J.E."/>
            <person name="Barry K."/>
            <person name="Grigoriev I.V."/>
            <person name="Crous P."/>
            <person name="Smith M.E."/>
        </authorList>
    </citation>
    <scope>NUCLEOTIDE SEQUENCE</scope>
    <source>
        <strain evidence="5">RSA 567</strain>
    </source>
</reference>
<proteinExistence type="predicted"/>
<dbReference type="InterPro" id="IPR040458">
    <property type="entry name" value="Vid27"/>
</dbReference>
<dbReference type="InterPro" id="IPR013863">
    <property type="entry name" value="VID27_C"/>
</dbReference>